<gene>
    <name evidence="3" type="ORF">GIY56_12570</name>
</gene>
<dbReference type="PROSITE" id="PS00330">
    <property type="entry name" value="HEMOLYSIN_CALCIUM"/>
    <property type="match status" value="4"/>
</dbReference>
<dbReference type="SUPFAM" id="SSF51445">
    <property type="entry name" value="(Trans)glycosidases"/>
    <property type="match status" value="1"/>
</dbReference>
<comment type="caution">
    <text evidence="3">The sequence shown here is derived from an EMBL/GenBank/DDBJ whole genome shotgun (WGS) entry which is preliminary data.</text>
</comment>
<dbReference type="PRINTS" id="PR00313">
    <property type="entry name" value="CABNDNGRPT"/>
</dbReference>
<dbReference type="SUPFAM" id="SSF51120">
    <property type="entry name" value="beta-Roll"/>
    <property type="match status" value="2"/>
</dbReference>
<dbReference type="Gene3D" id="3.20.20.80">
    <property type="entry name" value="Glycosidases"/>
    <property type="match status" value="1"/>
</dbReference>
<sequence>MEITASGQISQTINSSHFGGNALWHVDYEISKLTQKVTMLGIGNLRWPGGAITELFFDPANPDQPLAVGRNETMTLDPKEILSFTEAMTLAKTTGHALDLVIPTRHLLGEPDANGYRAIDLKAVAEITEFAKLALQLNGQYPDATIASFEIGNEYWGSGMMTAKDYGRLANILVKAVQAGIDAAGSSQSPKILIQMGDAWGPDFEPGGEYYDKNLTWKQILEQANKDVIEGLDATTRKMIDGLIDHHYPRTDNELSYNGWSHEKKLSVWEAAGLKLPTHITEWNLNNYGLKDGQDRFAAGMGLLESFEYMIRMGAGTAHVWPITQSTPTDLTGKAGGEASNLSVSGAVFKLLSENVRGLSWQNTSIEDVSEIESSYYVGADKAVLFLTADDDKALQQTFDLSSLVPGGGGAGVSIKVTQTWVVRNAEMDRWVGKDQGAQIISGPVSANASVSVDLEPYETVMITIERLSPVLPPKPLDKIEGTAGADIIKCGSISETIKSLAGHDNVQGNAGNDTILGQEGDDILFGDAGQDVLQGDRGNDHLYGGTGNDVLYGLANEDRLYGNGGNDRLVGADGNDFFDGGAGNDDLIGGDRNDDMMGGVGNDRLWGDAGNDTLNGGGGNDVLWGGNGDDRITDLLGNANINGDSGNDRIQVGAGSDTVHGAAGNDHVNSGAGNDHVNGGAGNDRLYANSGNDTLLGGDGFDCMIGGAGNDLIHGGGGIDIIVGGHGDDRLFGNAGNDRFYFGASVHGEGEGSFDIVTGGTGADMFIFGEMSGYTEILDYRDGIDRILFHDASVRSMADLTLQASGDDVVITYDGGTVRLSNIAFSEMTADDFVF</sequence>
<dbReference type="InterPro" id="IPR001343">
    <property type="entry name" value="Hemolysn_Ca-bd"/>
</dbReference>
<keyword evidence="4" id="KW-1185">Reference proteome</keyword>
<evidence type="ECO:0000256" key="2">
    <source>
        <dbReference type="ARBA" id="ARBA00022525"/>
    </source>
</evidence>
<organism evidence="3 4">
    <name type="scientific">Paracoccus lichenicola</name>
    <dbReference type="NCBI Taxonomy" id="2665644"/>
    <lineage>
        <taxon>Bacteria</taxon>
        <taxon>Pseudomonadati</taxon>
        <taxon>Pseudomonadota</taxon>
        <taxon>Alphaproteobacteria</taxon>
        <taxon>Rhodobacterales</taxon>
        <taxon>Paracoccaceae</taxon>
        <taxon>Paracoccus</taxon>
    </lineage>
</organism>
<evidence type="ECO:0000256" key="1">
    <source>
        <dbReference type="ARBA" id="ARBA00004613"/>
    </source>
</evidence>
<protein>
    <recommendedName>
        <fullName evidence="5">Calcium-binding protein</fullName>
    </recommendedName>
</protein>
<comment type="subcellular location">
    <subcellularLocation>
        <location evidence="1">Secreted</location>
    </subcellularLocation>
</comment>
<dbReference type="GO" id="GO:0005509">
    <property type="term" value="F:calcium ion binding"/>
    <property type="evidence" value="ECO:0007669"/>
    <property type="project" value="InterPro"/>
</dbReference>
<dbReference type="EMBL" id="WMBT01000007">
    <property type="protein sequence ID" value="MTE01128.1"/>
    <property type="molecule type" value="Genomic_DNA"/>
</dbReference>
<dbReference type="InterPro" id="IPR018511">
    <property type="entry name" value="Hemolysin-typ_Ca-bd_CS"/>
</dbReference>
<evidence type="ECO:0000313" key="3">
    <source>
        <dbReference type="EMBL" id="MTE01128.1"/>
    </source>
</evidence>
<dbReference type="InterPro" id="IPR050557">
    <property type="entry name" value="RTX_toxin/Mannuronan_C5-epim"/>
</dbReference>
<dbReference type="GO" id="GO:0005576">
    <property type="term" value="C:extracellular region"/>
    <property type="evidence" value="ECO:0007669"/>
    <property type="project" value="UniProtKB-SubCell"/>
</dbReference>
<dbReference type="RefSeq" id="WP_154765192.1">
    <property type="nucleotide sequence ID" value="NZ_WMBT01000007.1"/>
</dbReference>
<dbReference type="Pfam" id="PF00353">
    <property type="entry name" value="HemolysinCabind"/>
    <property type="match status" value="5"/>
</dbReference>
<dbReference type="PANTHER" id="PTHR38340">
    <property type="entry name" value="S-LAYER PROTEIN"/>
    <property type="match status" value="1"/>
</dbReference>
<dbReference type="PANTHER" id="PTHR38340:SF1">
    <property type="entry name" value="S-LAYER PROTEIN"/>
    <property type="match status" value="1"/>
</dbReference>
<dbReference type="Proteomes" id="UP000481417">
    <property type="component" value="Unassembled WGS sequence"/>
</dbReference>
<dbReference type="AlphaFoldDB" id="A0A6L6HV15"/>
<name>A0A6L6HV15_9RHOB</name>
<dbReference type="Gene3D" id="2.150.10.10">
    <property type="entry name" value="Serralysin-like metalloprotease, C-terminal"/>
    <property type="match status" value="5"/>
</dbReference>
<evidence type="ECO:0008006" key="5">
    <source>
        <dbReference type="Google" id="ProtNLM"/>
    </source>
</evidence>
<dbReference type="InterPro" id="IPR017853">
    <property type="entry name" value="GH"/>
</dbReference>
<reference evidence="3 4" key="1">
    <citation type="submission" date="2019-11" db="EMBL/GenBank/DDBJ databases">
        <authorList>
            <person name="Lang L."/>
        </authorList>
    </citation>
    <scope>NUCLEOTIDE SEQUENCE [LARGE SCALE GENOMIC DNA]</scope>
    <source>
        <strain evidence="3 4">YIM 132242</strain>
    </source>
</reference>
<keyword evidence="2" id="KW-0964">Secreted</keyword>
<accession>A0A6L6HV15</accession>
<proteinExistence type="predicted"/>
<evidence type="ECO:0000313" key="4">
    <source>
        <dbReference type="Proteomes" id="UP000481417"/>
    </source>
</evidence>
<dbReference type="InterPro" id="IPR011049">
    <property type="entry name" value="Serralysin-like_metalloprot_C"/>
</dbReference>